<name>A0A0F9WAA8_9MICR</name>
<dbReference type="RefSeq" id="XP_024329602.1">
    <property type="nucleotide sequence ID" value="XM_024474387.1"/>
</dbReference>
<organism evidence="2 3">
    <name type="scientific">Vairimorpha ceranae</name>
    <dbReference type="NCBI Taxonomy" id="40302"/>
    <lineage>
        <taxon>Eukaryota</taxon>
        <taxon>Fungi</taxon>
        <taxon>Fungi incertae sedis</taxon>
        <taxon>Microsporidia</taxon>
        <taxon>Nosematidae</taxon>
        <taxon>Vairimorpha</taxon>
    </lineage>
</organism>
<gene>
    <name evidence="2" type="ORF">AAJ76_1980002246</name>
</gene>
<dbReference type="GeneID" id="36319304"/>
<keyword evidence="3" id="KW-1185">Reference proteome</keyword>
<evidence type="ECO:0000313" key="2">
    <source>
        <dbReference type="EMBL" id="KKO73860.1"/>
    </source>
</evidence>
<comment type="caution">
    <text evidence="2">The sequence shown here is derived from an EMBL/GenBank/DDBJ whole genome shotgun (WGS) entry which is preliminary data.</text>
</comment>
<dbReference type="VEuPathDB" id="MicrosporidiaDB:AAJ76_1980002246"/>
<evidence type="ECO:0000313" key="3">
    <source>
        <dbReference type="Proteomes" id="UP000034350"/>
    </source>
</evidence>
<accession>A0A0F9WAA8</accession>
<feature type="signal peptide" evidence="1">
    <location>
        <begin position="1"/>
        <end position="21"/>
    </location>
</feature>
<keyword evidence="1" id="KW-0732">Signal</keyword>
<proteinExistence type="predicted"/>
<reference evidence="2 3" key="1">
    <citation type="journal article" date="2015" name="Environ. Microbiol.">
        <title>Genome analyses suggest the presence of polyploidy and recent human-driven expansions in eight global populations of the honeybee pathogen Nosema ceranae.</title>
        <authorList>
            <person name="Pelin A."/>
            <person name="Selman M."/>
            <person name="Aris-Brosou S."/>
            <person name="Farinelli L."/>
            <person name="Corradi N."/>
        </authorList>
    </citation>
    <scope>NUCLEOTIDE SEQUENCE [LARGE SCALE GENOMIC DNA]</scope>
    <source>
        <strain evidence="2 3">PA08 1199</strain>
    </source>
</reference>
<evidence type="ECO:0000256" key="1">
    <source>
        <dbReference type="SAM" id="SignalP"/>
    </source>
</evidence>
<dbReference type="Proteomes" id="UP000034350">
    <property type="component" value="Unassembled WGS sequence"/>
</dbReference>
<dbReference type="EMBL" id="JPQZ01000198">
    <property type="protein sequence ID" value="KKO73860.1"/>
    <property type="molecule type" value="Genomic_DNA"/>
</dbReference>
<feature type="chain" id="PRO_5002529725" evidence="1">
    <location>
        <begin position="22"/>
        <end position="40"/>
    </location>
</feature>
<protein>
    <submittedName>
        <fullName evidence="2">Uncharacterized protein</fullName>
    </submittedName>
</protein>
<dbReference type="AlphaFoldDB" id="A0A0F9WAA8"/>
<sequence length="40" mass="4607">MNRLSLLCLLLPLIITKDVEDREMNIAEFFAIVAYYGAFV</sequence>